<protein>
    <recommendedName>
        <fullName evidence="3">Restriction endonuclease type IV Mrr domain-containing protein</fullName>
    </recommendedName>
</protein>
<evidence type="ECO:0000313" key="2">
    <source>
        <dbReference type="Proteomes" id="UP000034753"/>
    </source>
</evidence>
<organism evidence="1 2">
    <name type="scientific">Candidatus Daviesbacteria bacterium GW2011_GWB1_41_5</name>
    <dbReference type="NCBI Taxonomy" id="1618429"/>
    <lineage>
        <taxon>Bacteria</taxon>
        <taxon>Candidatus Daviesiibacteriota</taxon>
    </lineage>
</organism>
<comment type="caution">
    <text evidence="1">The sequence shown here is derived from an EMBL/GenBank/DDBJ whole genome shotgun (WGS) entry which is preliminary data.</text>
</comment>
<evidence type="ECO:0008006" key="3">
    <source>
        <dbReference type="Google" id="ProtNLM"/>
    </source>
</evidence>
<gene>
    <name evidence="1" type="ORF">UU67_C0028G0006</name>
</gene>
<evidence type="ECO:0000313" key="1">
    <source>
        <dbReference type="EMBL" id="KKS13251.1"/>
    </source>
</evidence>
<reference evidence="1 2" key="1">
    <citation type="journal article" date="2015" name="Nature">
        <title>rRNA introns, odd ribosomes, and small enigmatic genomes across a large radiation of phyla.</title>
        <authorList>
            <person name="Brown C.T."/>
            <person name="Hug L.A."/>
            <person name="Thomas B.C."/>
            <person name="Sharon I."/>
            <person name="Castelle C.J."/>
            <person name="Singh A."/>
            <person name="Wilkins M.J."/>
            <person name="Williams K.H."/>
            <person name="Banfield J.F."/>
        </authorList>
    </citation>
    <scope>NUCLEOTIDE SEQUENCE [LARGE SCALE GENOMIC DNA]</scope>
</reference>
<name>A0A0G0YU94_9BACT</name>
<proteinExistence type="predicted"/>
<dbReference type="EMBL" id="LCBN01000028">
    <property type="protein sequence ID" value="KKS13251.1"/>
    <property type="molecule type" value="Genomic_DNA"/>
</dbReference>
<dbReference type="Proteomes" id="UP000034753">
    <property type="component" value="Unassembled WGS sequence"/>
</dbReference>
<dbReference type="AlphaFoldDB" id="A0A0G0YU94"/>
<accession>A0A0G0YU94</accession>
<sequence>MDIRTQISRLSEDRLRTDVIMPTLKALGAYGVESFHGPSEEGKDVYFAYKDIFGEYKHCCFFIKAGNIKKSGKNDIRKMKGAIEEALFFEFVSPIDNKTTVRIEEFYFVCSGKFNKYAREYLFNIFKAKQMPNVKIFDIDKLTNIILKVVRQHNNISKKQYIFDVKTFKRHCNDIIEYKEKEYTASKLLKHDEGKVIS</sequence>